<dbReference type="SMART" id="SM00487">
    <property type="entry name" value="DEXDc"/>
    <property type="match status" value="1"/>
</dbReference>
<proteinExistence type="predicted"/>
<keyword evidence="5" id="KW-0347">Helicase</keyword>
<dbReference type="EMBL" id="BOQL01000086">
    <property type="protein sequence ID" value="GIM79968.1"/>
    <property type="molecule type" value="Genomic_DNA"/>
</dbReference>
<dbReference type="PANTHER" id="PTHR10799">
    <property type="entry name" value="SNF2/RAD54 HELICASE FAMILY"/>
    <property type="match status" value="1"/>
</dbReference>
<evidence type="ECO:0000256" key="1">
    <source>
        <dbReference type="ARBA" id="ARBA00022801"/>
    </source>
</evidence>
<dbReference type="Gene3D" id="3.40.50.10810">
    <property type="entry name" value="Tandem AAA-ATPase domain"/>
    <property type="match status" value="1"/>
</dbReference>
<dbReference type="Pfam" id="PF12419">
    <property type="entry name" value="DUF3670"/>
    <property type="match status" value="1"/>
</dbReference>
<dbReference type="InterPro" id="IPR022138">
    <property type="entry name" value="DUF3670"/>
</dbReference>
<evidence type="ECO:0000256" key="2">
    <source>
        <dbReference type="SAM" id="MobiDB-lite"/>
    </source>
</evidence>
<dbReference type="Gene3D" id="3.40.50.300">
    <property type="entry name" value="P-loop containing nucleotide triphosphate hydrolases"/>
    <property type="match status" value="1"/>
</dbReference>
<dbReference type="RefSeq" id="WP_246595891.1">
    <property type="nucleotide sequence ID" value="NZ_BAABEA010000011.1"/>
</dbReference>
<comment type="caution">
    <text evidence="5">The sequence shown here is derived from an EMBL/GenBank/DDBJ whole genome shotgun (WGS) entry which is preliminary data.</text>
</comment>
<dbReference type="InterPro" id="IPR027417">
    <property type="entry name" value="P-loop_NTPase"/>
</dbReference>
<dbReference type="PROSITE" id="PS51192">
    <property type="entry name" value="HELICASE_ATP_BIND_1"/>
    <property type="match status" value="1"/>
</dbReference>
<dbReference type="InterPro" id="IPR049730">
    <property type="entry name" value="SNF2/RAD54-like_C"/>
</dbReference>
<feature type="region of interest" description="Disordered" evidence="2">
    <location>
        <begin position="84"/>
        <end position="114"/>
    </location>
</feature>
<name>A0A919SZN2_9ACTN</name>
<dbReference type="Pfam" id="PF00176">
    <property type="entry name" value="SNF2-rel_dom"/>
    <property type="match status" value="1"/>
</dbReference>
<feature type="domain" description="Helicase C-terminal" evidence="4">
    <location>
        <begin position="896"/>
        <end position="1052"/>
    </location>
</feature>
<evidence type="ECO:0000259" key="3">
    <source>
        <dbReference type="PROSITE" id="PS51192"/>
    </source>
</evidence>
<dbReference type="FunFam" id="3.40.50.300:FF:000533">
    <property type="entry name" value="Helicase, Snf2 family"/>
    <property type="match status" value="1"/>
</dbReference>
<dbReference type="FunFam" id="3.40.50.10810:FF:000031">
    <property type="entry name" value="Helicase, SNF2/RAD54 family"/>
    <property type="match status" value="1"/>
</dbReference>
<feature type="domain" description="Helicase ATP-binding" evidence="3">
    <location>
        <begin position="615"/>
        <end position="770"/>
    </location>
</feature>
<dbReference type="PROSITE" id="PS51194">
    <property type="entry name" value="HELICASE_CTER"/>
    <property type="match status" value="1"/>
</dbReference>
<dbReference type="SUPFAM" id="SSF52540">
    <property type="entry name" value="P-loop containing nucleoside triphosphate hydrolases"/>
    <property type="match status" value="2"/>
</dbReference>
<dbReference type="CDD" id="cd18793">
    <property type="entry name" value="SF2_C_SNF"/>
    <property type="match status" value="1"/>
</dbReference>
<dbReference type="Pfam" id="PF00271">
    <property type="entry name" value="Helicase_C"/>
    <property type="match status" value="1"/>
</dbReference>
<keyword evidence="6" id="KW-1185">Reference proteome</keyword>
<dbReference type="Proteomes" id="UP000681340">
    <property type="component" value="Unassembled WGS sequence"/>
</dbReference>
<dbReference type="InterPro" id="IPR001650">
    <property type="entry name" value="Helicase_C-like"/>
</dbReference>
<dbReference type="GO" id="GO:0005524">
    <property type="term" value="F:ATP binding"/>
    <property type="evidence" value="ECO:0007669"/>
    <property type="project" value="InterPro"/>
</dbReference>
<dbReference type="InterPro" id="IPR000330">
    <property type="entry name" value="SNF2_N"/>
</dbReference>
<keyword evidence="1" id="KW-0378">Hydrolase</keyword>
<protein>
    <submittedName>
        <fullName evidence="5">Helicase HelZ</fullName>
    </submittedName>
</protein>
<dbReference type="SMART" id="SM00490">
    <property type="entry name" value="HELICc"/>
    <property type="match status" value="1"/>
</dbReference>
<dbReference type="GO" id="GO:0004386">
    <property type="term" value="F:helicase activity"/>
    <property type="evidence" value="ECO:0007669"/>
    <property type="project" value="UniProtKB-KW"/>
</dbReference>
<accession>A0A919SZN2</accession>
<keyword evidence="5" id="KW-0547">Nucleotide-binding</keyword>
<dbReference type="AlphaFoldDB" id="A0A919SZN2"/>
<dbReference type="InterPro" id="IPR038718">
    <property type="entry name" value="SNF2-like_sf"/>
</dbReference>
<organism evidence="5 6">
    <name type="scientific">Actinoplanes auranticolor</name>
    <dbReference type="NCBI Taxonomy" id="47988"/>
    <lineage>
        <taxon>Bacteria</taxon>
        <taxon>Bacillati</taxon>
        <taxon>Actinomycetota</taxon>
        <taxon>Actinomycetes</taxon>
        <taxon>Micromonosporales</taxon>
        <taxon>Micromonosporaceae</taxon>
        <taxon>Actinoplanes</taxon>
    </lineage>
</organism>
<evidence type="ECO:0000313" key="6">
    <source>
        <dbReference type="Proteomes" id="UP000681340"/>
    </source>
</evidence>
<dbReference type="InterPro" id="IPR014001">
    <property type="entry name" value="Helicase_ATP-bd"/>
</dbReference>
<gene>
    <name evidence="5" type="primary">helZ_2</name>
    <name evidence="5" type="ORF">Aau02nite_88350</name>
</gene>
<reference evidence="5" key="1">
    <citation type="submission" date="2021-03" db="EMBL/GenBank/DDBJ databases">
        <title>Whole genome shotgun sequence of Actinoplanes auranticolor NBRC 12245.</title>
        <authorList>
            <person name="Komaki H."/>
            <person name="Tamura T."/>
        </authorList>
    </citation>
    <scope>NUCLEOTIDE SEQUENCE</scope>
    <source>
        <strain evidence="5">NBRC 12245</strain>
    </source>
</reference>
<evidence type="ECO:0000259" key="4">
    <source>
        <dbReference type="PROSITE" id="PS51194"/>
    </source>
</evidence>
<keyword evidence="5" id="KW-0067">ATP-binding</keyword>
<sequence length="1069" mass="114558">MTAPGAEGVTVLHGFIARDGALCLWAETDHAVPAAFPGSDHPAPGAVSGAASLSDGPGTAMLGDAPGSALPGAVAGSALPGAVAAGVDASSPGSDRASVPVHRRSGGKRARPRGAVPEHGFAVRLAGPDRAATLVLPSTSTGPLPSPQLGMPPRRGEPRLRAWSVPAVTVPFVTDDLADEYGGRAAPSLSYLAEVCAFAASLVTRGRVLPGVLRDGPRPRAVWRPVLTGADAARHADLLRRMPAACRAERARPGDVDGLPAADTLHAALHRLVDGLVRTRLAEAGVSLDGAAWLTALAAEPEFDVRPGELDQLTDALDAWQAEATSGAAVRLCFRLTHLAELEPEEPDATGTPEPVAAEDAWLLEFLLQPLDEPSLLVTAEDVWRDRSAPLRRWTHHPHERLLAGLGRAARLFGDLDAALRVARPTELVLDTEGAHRFLSHATLLEQAGYGVLLPAWWREPQSLGLALEVRPRDQTAHVLRDDAADLATMVGYNWGLALGGRTLTEDELADLARVKVPLVRLRGRWVYLDPERLRAGLEFLRRGGGTMTAGEALRLIRLLPPEELPLPVTAFGGNGWLADLLSGRLGERLELLEPPAGLAGELRPYQLRGFSWLSFLDGLGVGACLADDMGLGKTVQLLALLLHRGGGPTLLICPLSVLGNWQREAARFAPGLRVRVLHGADRPEPAELLDGTDVVLTTYAIATRDADALAAVAWDRVVLDEAQHIKNSAAGVARAVRRFPARHRVALTGTPVENRLAELWSILDFLNPGLLGSAHTFRARYAVPIERYADEDAAARLRHATRPFMLRRVKADPAVIQDLPDKRHTRHLCGLTVEQATLYQAVLNEMSDRLKDETEIRTKGIVLSAMTKLKQVCNHPAQLLGDGSPLPGRSGKLERLEEILDAALADGESVLCFTQFARFGAMLVPHLAARFAVPVRYLHGGTSRRERDAMVAAFQADSRPGIFVLSLKAGGTGLNLTAANHVVHVDRWWNPATETQATDRAFRIGQHKDVQVHTLVCLGTLEERIDRLITDKGVLAERVVGNGEGWLTGLSTDDLRSLLALSPEAVGE</sequence>
<evidence type="ECO:0000313" key="5">
    <source>
        <dbReference type="EMBL" id="GIM79968.1"/>
    </source>
</evidence>
<feature type="compositionally biased region" description="Basic residues" evidence="2">
    <location>
        <begin position="101"/>
        <end position="112"/>
    </location>
</feature>
<dbReference type="GO" id="GO:0016787">
    <property type="term" value="F:hydrolase activity"/>
    <property type="evidence" value="ECO:0007669"/>
    <property type="project" value="UniProtKB-KW"/>
</dbReference>
<dbReference type="CDD" id="cd18012">
    <property type="entry name" value="DEXQc_arch_SWI2_SNF2"/>
    <property type="match status" value="1"/>
</dbReference>